<protein>
    <submittedName>
        <fullName evidence="2">DUF881 domain-containing protein</fullName>
    </submittedName>
</protein>
<organism evidence="2 3">
    <name type="scientific">Candidatus Tanganyikabacteria bacterium</name>
    <dbReference type="NCBI Taxonomy" id="2961651"/>
    <lineage>
        <taxon>Bacteria</taxon>
        <taxon>Bacillati</taxon>
        <taxon>Candidatus Sericytochromatia</taxon>
        <taxon>Candidatus Tanganyikabacteria</taxon>
    </lineage>
</organism>
<dbReference type="Pfam" id="PF05949">
    <property type="entry name" value="DUF881"/>
    <property type="match status" value="1"/>
</dbReference>
<dbReference type="PANTHER" id="PTHR37313">
    <property type="entry name" value="UPF0749 PROTEIN RV1825"/>
    <property type="match status" value="1"/>
</dbReference>
<reference evidence="2 3" key="1">
    <citation type="submission" date="2019-03" db="EMBL/GenBank/DDBJ databases">
        <title>Lake Tanganyika Metagenome-Assembled Genomes (MAGs).</title>
        <authorList>
            <person name="Tran P."/>
        </authorList>
    </citation>
    <scope>NUCLEOTIDE SEQUENCE [LARGE SCALE GENOMIC DNA]</scope>
    <source>
        <strain evidence="2">K_DeepCast_65m_m2_236</strain>
    </source>
</reference>
<gene>
    <name evidence="2" type="ORF">FJZ00_01065</name>
</gene>
<evidence type="ECO:0000256" key="1">
    <source>
        <dbReference type="ARBA" id="ARBA00009108"/>
    </source>
</evidence>
<accession>A0A937X0J4</accession>
<dbReference type="InterPro" id="IPR010273">
    <property type="entry name" value="DUF881"/>
</dbReference>
<name>A0A937X0J4_9BACT</name>
<dbReference type="Proteomes" id="UP000703893">
    <property type="component" value="Unassembled WGS sequence"/>
</dbReference>
<proteinExistence type="inferred from homology"/>
<comment type="caution">
    <text evidence="2">The sequence shown here is derived from an EMBL/GenBank/DDBJ whole genome shotgun (WGS) entry which is preliminary data.</text>
</comment>
<dbReference type="Gene3D" id="3.30.70.1880">
    <property type="entry name" value="Protein of unknown function DUF881"/>
    <property type="match status" value="1"/>
</dbReference>
<comment type="similarity">
    <text evidence="1">Belongs to the UPF0749 family.</text>
</comment>
<dbReference type="PANTHER" id="PTHR37313:SF2">
    <property type="entry name" value="UPF0749 PROTEIN YLXX"/>
    <property type="match status" value="1"/>
</dbReference>
<evidence type="ECO:0000313" key="2">
    <source>
        <dbReference type="EMBL" id="MBM3273713.1"/>
    </source>
</evidence>
<dbReference type="AlphaFoldDB" id="A0A937X0J4"/>
<evidence type="ECO:0000313" key="3">
    <source>
        <dbReference type="Proteomes" id="UP000703893"/>
    </source>
</evidence>
<dbReference type="EMBL" id="VGJX01000033">
    <property type="protein sequence ID" value="MBM3273713.1"/>
    <property type="molecule type" value="Genomic_DNA"/>
</dbReference>
<sequence>MESGRKGKLTTEIGTAIDTDNGALGGPGVEIVINDSAKPLTKGEDPNIAIVHNDDLLRLVNELRTAGAEAVALNDQRMVESSEITCAGTTILVNKTRIAPPFSIRAIGEPETMVNALKMRGGIVEYLQFYGIQVNISKKSEVLVPAFSGSTLRKFAKPVAVKVES</sequence>